<dbReference type="InterPro" id="IPR058587">
    <property type="entry name" value="CcmS"/>
</dbReference>
<keyword evidence="3" id="KW-1185">Reference proteome</keyword>
<reference evidence="2 3" key="1">
    <citation type="journal article" date="2019" name="J Genomics">
        <title>The Draft Genome of a Hydrogen-producing Cyanobacterium, Arthrospira platensis NIES-46.</title>
        <authorList>
            <person name="Suzuki S."/>
            <person name="Yamaguchi H."/>
            <person name="Kawachi M."/>
        </authorList>
    </citation>
    <scope>NUCLEOTIDE SEQUENCE [LARGE SCALE GENOMIC DNA]</scope>
    <source>
        <strain evidence="2 3">NIES-46</strain>
    </source>
</reference>
<dbReference type="Proteomes" id="UP000326169">
    <property type="component" value="Unassembled WGS sequence"/>
</dbReference>
<dbReference type="RefSeq" id="WP_006616845.1">
    <property type="nucleotide sequence ID" value="NZ_BIMW01000032.1"/>
</dbReference>
<dbReference type="Pfam" id="PF26619">
    <property type="entry name" value="CcmS"/>
    <property type="match status" value="1"/>
</dbReference>
<evidence type="ECO:0000313" key="2">
    <source>
        <dbReference type="EMBL" id="GCE92604.1"/>
    </source>
</evidence>
<proteinExistence type="predicted"/>
<evidence type="ECO:0000259" key="1">
    <source>
        <dbReference type="Pfam" id="PF26619"/>
    </source>
</evidence>
<comment type="caution">
    <text evidence="2">The sequence shown here is derived from an EMBL/GenBank/DDBJ whole genome shotgun (WGS) entry which is preliminary data.</text>
</comment>
<feature type="domain" description="Chaperone protein CcmS" evidence="1">
    <location>
        <begin position="9"/>
        <end position="137"/>
    </location>
</feature>
<dbReference type="EMBL" id="BIMW01000032">
    <property type="protein sequence ID" value="GCE92604.1"/>
    <property type="molecule type" value="Genomic_DNA"/>
</dbReference>
<organism evidence="2 3">
    <name type="scientific">Limnospira platensis NIES-46</name>
    <dbReference type="NCBI Taxonomy" id="1236695"/>
    <lineage>
        <taxon>Bacteria</taxon>
        <taxon>Bacillati</taxon>
        <taxon>Cyanobacteriota</taxon>
        <taxon>Cyanophyceae</taxon>
        <taxon>Oscillatoriophycideae</taxon>
        <taxon>Oscillatoriales</taxon>
        <taxon>Sirenicapillariaceae</taxon>
        <taxon>Limnospira</taxon>
    </lineage>
</organism>
<dbReference type="GeneID" id="301681588"/>
<sequence length="144" mass="16489">MNITPTPVDENGWQKQLDRFVENHHPQLAALAWGVHLEGESEPGTLGIDLKPTPHFVFCPKSAIELLNKNADNKLQEILGIIDGYKPEIEVLMICISPDRIKLIYFQPELPPPDYYAKIDKDKKFLMSELEQAMRELIKLPENL</sequence>
<protein>
    <recommendedName>
        <fullName evidence="1">Chaperone protein CcmS domain-containing protein</fullName>
    </recommendedName>
</protein>
<name>A0A5M3SZR0_LIMPL</name>
<gene>
    <name evidence="2" type="ORF">NIES46_06440</name>
</gene>
<evidence type="ECO:0000313" key="3">
    <source>
        <dbReference type="Proteomes" id="UP000326169"/>
    </source>
</evidence>
<accession>A0A5M3SZR0</accession>